<protein>
    <recommendedName>
        <fullName evidence="2">AttH domain-containing protein</fullName>
    </recommendedName>
</protein>
<organism evidence="1">
    <name type="scientific">uncultured Acidimicrobiales bacterium</name>
    <dbReference type="NCBI Taxonomy" id="310071"/>
    <lineage>
        <taxon>Bacteria</taxon>
        <taxon>Bacillati</taxon>
        <taxon>Actinomycetota</taxon>
        <taxon>Acidimicrobiia</taxon>
        <taxon>Acidimicrobiales</taxon>
        <taxon>environmental samples</taxon>
    </lineage>
</organism>
<reference evidence="1" key="1">
    <citation type="submission" date="2020-02" db="EMBL/GenBank/DDBJ databases">
        <authorList>
            <person name="Meier V. D."/>
        </authorList>
    </citation>
    <scope>NUCLEOTIDE SEQUENCE</scope>
    <source>
        <strain evidence="1">AVDCRST_MAG50</strain>
    </source>
</reference>
<dbReference type="EMBL" id="CADCTF010000126">
    <property type="protein sequence ID" value="CAA9258168.1"/>
    <property type="molecule type" value="Genomic_DNA"/>
</dbReference>
<evidence type="ECO:0008006" key="2">
    <source>
        <dbReference type="Google" id="ProtNLM"/>
    </source>
</evidence>
<sequence>MRSAEHPHPPGADRRWSEWWHFDFAAPDGSVGGFLRLTLLPHDHVSWYWAYVAGEARPLVAVRHHDVELPRTSELVVRADGLWASVHCETPDEHWSMGLEAFGVAYDDPYEAWGAERGERTPLGWDLEFEAAGPPSSVSDTSYAQDGEMFGELLVGRERIAFSGDARRTHGWGTVDWWADAGSGSGVEEVAERGAGAVLAVAPVRVEAADGRVTGLLRELRRTEVGVAWTERIAHTR</sequence>
<dbReference type="AlphaFoldDB" id="A0A6J4IRR2"/>
<evidence type="ECO:0000313" key="1">
    <source>
        <dbReference type="EMBL" id="CAA9258168.1"/>
    </source>
</evidence>
<name>A0A6J4IRR2_9ACTN</name>
<accession>A0A6J4IRR2</accession>
<gene>
    <name evidence="1" type="ORF">AVDCRST_MAG50-2720</name>
</gene>
<proteinExistence type="predicted"/>